<dbReference type="PANTHER" id="PTHR46663">
    <property type="entry name" value="DIGUANYLATE CYCLASE DGCT-RELATED"/>
    <property type="match status" value="1"/>
</dbReference>
<dbReference type="SUPFAM" id="SSF55073">
    <property type="entry name" value="Nucleotide cyclase"/>
    <property type="match status" value="1"/>
</dbReference>
<evidence type="ECO:0000259" key="2">
    <source>
        <dbReference type="PROSITE" id="PS50113"/>
    </source>
</evidence>
<dbReference type="InterPro" id="IPR052163">
    <property type="entry name" value="DGC-Regulatory_Protein"/>
</dbReference>
<dbReference type="AlphaFoldDB" id="A0A1I4RVC8"/>
<dbReference type="SUPFAM" id="SSF55785">
    <property type="entry name" value="PYP-like sensor domain (PAS domain)"/>
    <property type="match status" value="2"/>
</dbReference>
<feature type="domain" description="PAC" evidence="2">
    <location>
        <begin position="91"/>
        <end position="143"/>
    </location>
</feature>
<dbReference type="InterPro" id="IPR000160">
    <property type="entry name" value="GGDEF_dom"/>
</dbReference>
<sequence length="448" mass="51458">MSDSKREQAERQQLLSRIQELQDALNNVGAYVFTKDINGRYTFVNRMVCELFNCTPDQIIGKTDEAFFNLAISNDLRQNDIHVMENNVKVESEEVNYIAATRERRVYWAVKIPLHNSTGEVSGLCGISTDITERRNLEQQTHEQKILLDSILNHADAYIYMKDRHFHYRYVNSKLAELFGVSQAHILGKQDADFMPLEEARKLNAMDRRVLRLQRKQCGEETITHPNGEKRHYWSIKVPLFKENQVDSLIGISTDITEIVQLRKQFEELANTDALTGIFSRRHWMERAEYEFKRARRTGHAIAVILFDIDRFKHLNDTYGHLTGDRAIQMLVSVCKNILREIDLFGRWGGDEFVAMIGNARFEEVLLPVERLREAIARTPIMSDEGEPIYITSSFGVVLSHQHDTLANLFSSADTALYRAKCEGRNRVCLFKPDGVGGGSSRADAIVK</sequence>
<dbReference type="InterPro" id="IPR043128">
    <property type="entry name" value="Rev_trsase/Diguanyl_cyclase"/>
</dbReference>
<dbReference type="PROSITE" id="PS50112">
    <property type="entry name" value="PAS"/>
    <property type="match status" value="2"/>
</dbReference>
<dbReference type="InterPro" id="IPR035965">
    <property type="entry name" value="PAS-like_dom_sf"/>
</dbReference>
<dbReference type="InterPro" id="IPR013656">
    <property type="entry name" value="PAS_4"/>
</dbReference>
<reference evidence="4 5" key="1">
    <citation type="submission" date="2016-10" db="EMBL/GenBank/DDBJ databases">
        <authorList>
            <person name="de Groot N.N."/>
        </authorList>
    </citation>
    <scope>NUCLEOTIDE SEQUENCE [LARGE SCALE GENOMIC DNA]</scope>
    <source>
        <strain evidence="4 5">Nm146</strain>
    </source>
</reference>
<dbReference type="FunFam" id="3.30.70.270:FF:000001">
    <property type="entry name" value="Diguanylate cyclase domain protein"/>
    <property type="match status" value="1"/>
</dbReference>
<dbReference type="GO" id="GO:0003824">
    <property type="term" value="F:catalytic activity"/>
    <property type="evidence" value="ECO:0007669"/>
    <property type="project" value="UniProtKB-ARBA"/>
</dbReference>
<dbReference type="NCBIfam" id="TIGR00254">
    <property type="entry name" value="GGDEF"/>
    <property type="match status" value="1"/>
</dbReference>
<evidence type="ECO:0000313" key="5">
    <source>
        <dbReference type="Proteomes" id="UP000199561"/>
    </source>
</evidence>
<dbReference type="SMART" id="SM00267">
    <property type="entry name" value="GGDEF"/>
    <property type="match status" value="1"/>
</dbReference>
<feature type="domain" description="PAS" evidence="1">
    <location>
        <begin position="144"/>
        <end position="214"/>
    </location>
</feature>
<dbReference type="Proteomes" id="UP000199561">
    <property type="component" value="Unassembled WGS sequence"/>
</dbReference>
<dbReference type="STRING" id="52442.SAMN05421880_1217"/>
<dbReference type="InterPro" id="IPR029787">
    <property type="entry name" value="Nucleotide_cyclase"/>
</dbReference>
<dbReference type="EMBL" id="FOUF01000021">
    <property type="protein sequence ID" value="SFM56141.1"/>
    <property type="molecule type" value="Genomic_DNA"/>
</dbReference>
<dbReference type="RefSeq" id="WP_090670144.1">
    <property type="nucleotide sequence ID" value="NZ_FOUF01000021.1"/>
</dbReference>
<dbReference type="Gene3D" id="3.30.70.270">
    <property type="match status" value="1"/>
</dbReference>
<name>A0A1I4RVC8_9PROT</name>
<gene>
    <name evidence="4" type="ORF">SAMN05421880_1217</name>
</gene>
<dbReference type="CDD" id="cd00130">
    <property type="entry name" value="PAS"/>
    <property type="match status" value="2"/>
</dbReference>
<dbReference type="Pfam" id="PF00990">
    <property type="entry name" value="GGDEF"/>
    <property type="match status" value="1"/>
</dbReference>
<dbReference type="SMART" id="SM00091">
    <property type="entry name" value="PAS"/>
    <property type="match status" value="2"/>
</dbReference>
<feature type="domain" description="PAS" evidence="1">
    <location>
        <begin position="17"/>
        <end position="63"/>
    </location>
</feature>
<organism evidence="4 5">
    <name type="scientific">Nitrosomonas nitrosa</name>
    <dbReference type="NCBI Taxonomy" id="52442"/>
    <lineage>
        <taxon>Bacteria</taxon>
        <taxon>Pseudomonadati</taxon>
        <taxon>Pseudomonadota</taxon>
        <taxon>Betaproteobacteria</taxon>
        <taxon>Nitrosomonadales</taxon>
        <taxon>Nitrosomonadaceae</taxon>
        <taxon>Nitrosomonas</taxon>
    </lineage>
</organism>
<proteinExistence type="predicted"/>
<dbReference type="PROSITE" id="PS50113">
    <property type="entry name" value="PAC"/>
    <property type="match status" value="1"/>
</dbReference>
<evidence type="ECO:0000313" key="4">
    <source>
        <dbReference type="EMBL" id="SFM56141.1"/>
    </source>
</evidence>
<keyword evidence="5" id="KW-1185">Reference proteome</keyword>
<dbReference type="Pfam" id="PF08448">
    <property type="entry name" value="PAS_4"/>
    <property type="match status" value="2"/>
</dbReference>
<evidence type="ECO:0000259" key="3">
    <source>
        <dbReference type="PROSITE" id="PS50887"/>
    </source>
</evidence>
<evidence type="ECO:0000259" key="1">
    <source>
        <dbReference type="PROSITE" id="PS50112"/>
    </source>
</evidence>
<dbReference type="CDD" id="cd01949">
    <property type="entry name" value="GGDEF"/>
    <property type="match status" value="1"/>
</dbReference>
<dbReference type="Gene3D" id="3.30.450.20">
    <property type="entry name" value="PAS domain"/>
    <property type="match status" value="2"/>
</dbReference>
<accession>A0A1I4RVC8</accession>
<dbReference type="InterPro" id="IPR000014">
    <property type="entry name" value="PAS"/>
</dbReference>
<dbReference type="PROSITE" id="PS50887">
    <property type="entry name" value="GGDEF"/>
    <property type="match status" value="1"/>
</dbReference>
<feature type="domain" description="GGDEF" evidence="3">
    <location>
        <begin position="300"/>
        <end position="433"/>
    </location>
</feature>
<dbReference type="NCBIfam" id="TIGR00229">
    <property type="entry name" value="sensory_box"/>
    <property type="match status" value="2"/>
</dbReference>
<dbReference type="PANTHER" id="PTHR46663:SF2">
    <property type="entry name" value="GGDEF DOMAIN-CONTAINING PROTEIN"/>
    <property type="match status" value="1"/>
</dbReference>
<protein>
    <submittedName>
        <fullName evidence="4">PAS domain S-box-containing protein/diguanylate cyclase (GGDEF) domain-containing protein</fullName>
    </submittedName>
</protein>
<dbReference type="InterPro" id="IPR000700">
    <property type="entry name" value="PAS-assoc_C"/>
</dbReference>